<evidence type="ECO:0000313" key="3">
    <source>
        <dbReference type="EMBL" id="KOO25123.1"/>
    </source>
</evidence>
<dbReference type="EMBL" id="JWZX01003016">
    <property type="protein sequence ID" value="KOO25123.1"/>
    <property type="molecule type" value="Genomic_DNA"/>
</dbReference>
<evidence type="ECO:0000256" key="1">
    <source>
        <dbReference type="ARBA" id="ARBA00010271"/>
    </source>
</evidence>
<dbReference type="GO" id="GO:0016757">
    <property type="term" value="F:glycosyltransferase activity"/>
    <property type="evidence" value="ECO:0007669"/>
    <property type="project" value="UniProtKB-KW"/>
</dbReference>
<sequence length="444" mass="50680">MWNKSWKGEVFHNYTEFWSNAVSAADRVELKASADDHSRGQLPVWPRVFVYDLVPPFSDYNLSNASLHDIIGRPTGCSGHQHTITCSSFVWDTNHYGAANMLAWRVYHSPKYRVFSPEDADIFLVPVITNPKRNYLIDAACRAIAEFDMKAQLPHLNGRTAHKHLFAISKEHPVAINCTQWWSMPTGLLARAIRLSYSEIQPEEYRPDEYDYLKFFHTLFREPNFLYPNLFSMPYLSSVHWLPESTASASTTAALTPPWAAGETRPILMLFLGAVNHGDILVRTRLSEMCGSYHNKSICTHARYDANKTLLLKRKATFCLEPPGDTPYRRSFTDDIALGCIPVLFNRMQNHAYSWMWDGWREASRVLVPRGPFLKGQIDLFALLSSIPDHFRRRMQANIAAHARKFQMSREDDPGDAVHMILQGAMRASQAIATTSIGLDRDLQ</sequence>
<evidence type="ECO:0000313" key="4">
    <source>
        <dbReference type="Proteomes" id="UP000037460"/>
    </source>
</evidence>
<dbReference type="Pfam" id="PF03016">
    <property type="entry name" value="Exostosin_GT47"/>
    <property type="match status" value="1"/>
</dbReference>
<organism evidence="3 4">
    <name type="scientific">Chrysochromulina tobinii</name>
    <dbReference type="NCBI Taxonomy" id="1460289"/>
    <lineage>
        <taxon>Eukaryota</taxon>
        <taxon>Haptista</taxon>
        <taxon>Haptophyta</taxon>
        <taxon>Prymnesiophyceae</taxon>
        <taxon>Prymnesiales</taxon>
        <taxon>Chrysochromulinaceae</taxon>
        <taxon>Chrysochromulina</taxon>
    </lineage>
</organism>
<keyword evidence="3" id="KW-0328">Glycosyltransferase</keyword>
<dbReference type="Proteomes" id="UP000037460">
    <property type="component" value="Unassembled WGS sequence"/>
</dbReference>
<reference evidence="4" key="1">
    <citation type="journal article" date="2015" name="PLoS Genet.">
        <title>Genome Sequence and Transcriptome Analyses of Chrysochromulina tobin: Metabolic Tools for Enhanced Algal Fitness in the Prominent Order Prymnesiales (Haptophyceae).</title>
        <authorList>
            <person name="Hovde B.T."/>
            <person name="Deodato C.R."/>
            <person name="Hunsperger H.M."/>
            <person name="Ryken S.A."/>
            <person name="Yost W."/>
            <person name="Jha R.K."/>
            <person name="Patterson J."/>
            <person name="Monnat R.J. Jr."/>
            <person name="Barlow S.B."/>
            <person name="Starkenburg S.R."/>
            <person name="Cattolico R.A."/>
        </authorList>
    </citation>
    <scope>NUCLEOTIDE SEQUENCE</scope>
    <source>
        <strain evidence="4">CCMP291</strain>
    </source>
</reference>
<evidence type="ECO:0000259" key="2">
    <source>
        <dbReference type="Pfam" id="PF03016"/>
    </source>
</evidence>
<accession>A0A0M0JFV6</accession>
<feature type="domain" description="Exostosin GT47" evidence="2">
    <location>
        <begin position="47"/>
        <end position="364"/>
    </location>
</feature>
<name>A0A0M0JFV6_9EUKA</name>
<keyword evidence="3" id="KW-0808">Transferase</keyword>
<dbReference type="PANTHER" id="PTHR11062:SF117">
    <property type="entry name" value="XYLOGLUCAN-SPECIFIC GALACTURONOSYLTRANSFERASE 1"/>
    <property type="match status" value="1"/>
</dbReference>
<keyword evidence="4" id="KW-1185">Reference proteome</keyword>
<dbReference type="InterPro" id="IPR004263">
    <property type="entry name" value="Exostosin"/>
</dbReference>
<dbReference type="InterPro" id="IPR040911">
    <property type="entry name" value="Exostosin_GT47"/>
</dbReference>
<protein>
    <submittedName>
        <fullName evidence="3">Xyloglucan galactosyltransferase katamari1-like protein</fullName>
    </submittedName>
</protein>
<dbReference type="PANTHER" id="PTHR11062">
    <property type="entry name" value="EXOSTOSIN HEPARAN SULFATE GLYCOSYLTRANSFERASE -RELATED"/>
    <property type="match status" value="1"/>
</dbReference>
<proteinExistence type="inferred from homology"/>
<dbReference type="OrthoDB" id="200115at2759"/>
<comment type="caution">
    <text evidence="3">The sequence shown here is derived from an EMBL/GenBank/DDBJ whole genome shotgun (WGS) entry which is preliminary data.</text>
</comment>
<dbReference type="AlphaFoldDB" id="A0A0M0JFV6"/>
<gene>
    <name evidence="3" type="ORF">Ctob_006766</name>
</gene>
<comment type="similarity">
    <text evidence="1">Belongs to the glycosyltransferase 47 family.</text>
</comment>